<dbReference type="AlphaFoldDB" id="W9S9J0"/>
<dbReference type="SMART" id="SM00320">
    <property type="entry name" value="WD40"/>
    <property type="match status" value="7"/>
</dbReference>
<dbReference type="SUPFAM" id="SSF50978">
    <property type="entry name" value="WD40 repeat-like"/>
    <property type="match status" value="1"/>
</dbReference>
<dbReference type="Pfam" id="PF08513">
    <property type="entry name" value="LisH"/>
    <property type="match status" value="1"/>
</dbReference>
<dbReference type="PROSITE" id="PS50082">
    <property type="entry name" value="WD_REPEATS_2"/>
    <property type="match status" value="3"/>
</dbReference>
<organism evidence="2 3">
    <name type="scientific">Morus notabilis</name>
    <dbReference type="NCBI Taxonomy" id="981085"/>
    <lineage>
        <taxon>Eukaryota</taxon>
        <taxon>Viridiplantae</taxon>
        <taxon>Streptophyta</taxon>
        <taxon>Embryophyta</taxon>
        <taxon>Tracheophyta</taxon>
        <taxon>Spermatophyta</taxon>
        <taxon>Magnoliopsida</taxon>
        <taxon>eudicotyledons</taxon>
        <taxon>Gunneridae</taxon>
        <taxon>Pentapetalae</taxon>
        <taxon>rosids</taxon>
        <taxon>fabids</taxon>
        <taxon>Rosales</taxon>
        <taxon>Moraceae</taxon>
        <taxon>Moreae</taxon>
        <taxon>Morus</taxon>
    </lineage>
</organism>
<dbReference type="InterPro" id="IPR006594">
    <property type="entry name" value="LisH"/>
</dbReference>
<dbReference type="Gene3D" id="2.130.10.10">
    <property type="entry name" value="YVTN repeat-like/Quinoprotein amine dehydrogenase"/>
    <property type="match status" value="2"/>
</dbReference>
<dbReference type="InterPro" id="IPR036322">
    <property type="entry name" value="WD40_repeat_dom_sf"/>
</dbReference>
<dbReference type="GO" id="GO:0003714">
    <property type="term" value="F:transcription corepressor activity"/>
    <property type="evidence" value="ECO:0007669"/>
    <property type="project" value="InterPro"/>
</dbReference>
<dbReference type="PANTHER" id="PTHR44376:SF8">
    <property type="entry name" value="TRANSCRIPTIONAL COREPRESSOR LEUNIG-LIKE"/>
    <property type="match status" value="1"/>
</dbReference>
<gene>
    <name evidence="2" type="ORF">L484_014495</name>
</gene>
<keyword evidence="1" id="KW-0853">WD repeat</keyword>
<dbReference type="InterPro" id="IPR001680">
    <property type="entry name" value="WD40_rpt"/>
</dbReference>
<reference evidence="3" key="1">
    <citation type="submission" date="2013-01" db="EMBL/GenBank/DDBJ databases">
        <title>Draft Genome Sequence of a Mulberry Tree, Morus notabilis C.K. Schneid.</title>
        <authorList>
            <person name="He N."/>
            <person name="Zhao S."/>
        </authorList>
    </citation>
    <scope>NUCLEOTIDE SEQUENCE</scope>
</reference>
<dbReference type="InterPro" id="IPR044716">
    <property type="entry name" value="LEUNIG-like"/>
</dbReference>
<dbReference type="eggNOG" id="KOG0266">
    <property type="taxonomic scope" value="Eukaryota"/>
</dbReference>
<dbReference type="CDD" id="cd00200">
    <property type="entry name" value="WD40"/>
    <property type="match status" value="1"/>
</dbReference>
<evidence type="ECO:0000313" key="3">
    <source>
        <dbReference type="Proteomes" id="UP000030645"/>
    </source>
</evidence>
<accession>W9S9J0</accession>
<feature type="repeat" description="WD" evidence="1">
    <location>
        <begin position="634"/>
        <end position="666"/>
    </location>
</feature>
<dbReference type="PROSITE" id="PS50896">
    <property type="entry name" value="LISH"/>
    <property type="match status" value="1"/>
</dbReference>
<dbReference type="PROSITE" id="PS50294">
    <property type="entry name" value="WD_REPEATS_REGION"/>
    <property type="match status" value="2"/>
</dbReference>
<dbReference type="PANTHER" id="PTHR44376">
    <property type="entry name" value="TRANSCRIPTIONAL REGULATOR OF FILAMENTOUS GROWTH FLO8"/>
    <property type="match status" value="1"/>
</dbReference>
<dbReference type="EMBL" id="KE345830">
    <property type="protein sequence ID" value="EXC18095.1"/>
    <property type="molecule type" value="Genomic_DNA"/>
</dbReference>
<sequence>MGEDEGYWNAELILELYVYDYMVRNGMKEAAQSFKAEVQLPDHEIAINSHEGFLYEWWSAFWPVCASEHVQTQENREIASLEAKQMAEAKQQLRDGSVVPYTRIEQISTQQLSRPNNVFNSRQFSRPPVYDSSVCNTNQQNLRLPPRMASQPNLSLSVPTIPRNLQQPSTSHPRFANQSYLSHSPPTINPRVLSICVISNVLPPMLELAQVQQNDIGFGRASSAMGTVLVHLTDDAGTNQEFDQVPLNGCPVPNSEQRVQVLAAEPQQPLSPQLQPRTTGERTSGCGKPFIFYSSNLMLTTSETREKDQLDSPEIMSSNFQHHTKDKEDEFVVEKVDSIISLDSADAEIPNSSSSELKRDFADSAEIKLEDFTFMEIECHKLSTKELFCCDFSSDGKLLASAGVENKVFIWNVDTKERSENLEKHRGPITDIRFHPNHRSSNTFATSSVDRTLKIWDATKLEKSQYSLEGRGGEVMSLDFHPIKHNVLCSCDCTGKIKYWDLVGSHTCTDTFKGATNRVRFQPQFGQYLATASENVVNVFDYNTKTCQFSFKGHKKEVRSICWHESGEYILSVSEDSARLWSVKSGKKCVHELQANGNNFYSCTFHPEHTDTWIIGGYKFLGLWNPEAEGSMLIPGHDGWVTALAKTHKNSLVASVSYDGSVKLWKETDYLYW</sequence>
<dbReference type="InterPro" id="IPR015943">
    <property type="entry name" value="WD40/YVTN_repeat-like_dom_sf"/>
</dbReference>
<evidence type="ECO:0000256" key="1">
    <source>
        <dbReference type="PROSITE-ProRule" id="PRU00221"/>
    </source>
</evidence>
<dbReference type="SMART" id="SM00667">
    <property type="entry name" value="LisH"/>
    <property type="match status" value="1"/>
</dbReference>
<dbReference type="Proteomes" id="UP000030645">
    <property type="component" value="Unassembled WGS sequence"/>
</dbReference>
<name>W9S9J0_9ROSA</name>
<proteinExistence type="predicted"/>
<dbReference type="STRING" id="981085.W9S9J0"/>
<dbReference type="Pfam" id="PF00400">
    <property type="entry name" value="WD40"/>
    <property type="match status" value="5"/>
</dbReference>
<feature type="repeat" description="WD" evidence="1">
    <location>
        <begin position="422"/>
        <end position="466"/>
    </location>
</feature>
<protein>
    <submittedName>
        <fullName evidence="2">Transcriptional corepressor LEUNIG</fullName>
    </submittedName>
</protein>
<feature type="repeat" description="WD" evidence="1">
    <location>
        <begin position="392"/>
        <end position="421"/>
    </location>
</feature>
<evidence type="ECO:0000313" key="2">
    <source>
        <dbReference type="EMBL" id="EXC18095.1"/>
    </source>
</evidence>
<keyword evidence="3" id="KW-1185">Reference proteome</keyword>